<comment type="caution">
    <text evidence="13">The sequence shown here is derived from an EMBL/GenBank/DDBJ whole genome shotgun (WGS) entry which is preliminary data.</text>
</comment>
<dbReference type="AlphaFoldDB" id="A0A835CWJ0"/>
<evidence type="ECO:0000259" key="12">
    <source>
        <dbReference type="SMART" id="SM01264"/>
    </source>
</evidence>
<dbReference type="InterPro" id="IPR055130">
    <property type="entry name" value="PreP_C"/>
</dbReference>
<dbReference type="InterPro" id="IPR007863">
    <property type="entry name" value="Peptidase_M16_C"/>
</dbReference>
<dbReference type="Pfam" id="PF08367">
    <property type="entry name" value="M16C_assoc"/>
    <property type="match status" value="1"/>
</dbReference>
<dbReference type="PANTHER" id="PTHR43016">
    <property type="entry name" value="PRESEQUENCE PROTEASE"/>
    <property type="match status" value="1"/>
</dbReference>
<protein>
    <recommendedName>
        <fullName evidence="4">Presequence protease, mitochondrial</fullName>
    </recommendedName>
</protein>
<dbReference type="GO" id="GO:0016485">
    <property type="term" value="P:protein processing"/>
    <property type="evidence" value="ECO:0007669"/>
    <property type="project" value="TreeGrafter"/>
</dbReference>
<evidence type="ECO:0000313" key="14">
    <source>
        <dbReference type="Proteomes" id="UP000639338"/>
    </source>
</evidence>
<dbReference type="Pfam" id="PF00675">
    <property type="entry name" value="Peptidase_M16"/>
    <property type="match status" value="1"/>
</dbReference>
<comment type="cofactor">
    <cofactor evidence="1">
        <name>Zn(2+)</name>
        <dbReference type="ChEBI" id="CHEBI:29105"/>
    </cofactor>
</comment>
<keyword evidence="8" id="KW-0862">Zinc</keyword>
<proteinExistence type="inferred from homology"/>
<evidence type="ECO:0000256" key="10">
    <source>
        <dbReference type="ARBA" id="ARBA00023049"/>
    </source>
</evidence>
<dbReference type="SMART" id="SM01264">
    <property type="entry name" value="M16C_associated"/>
    <property type="match status" value="1"/>
</dbReference>
<comment type="similarity">
    <text evidence="3">Belongs to the peptidase M16 family. PreP subfamily.</text>
</comment>
<dbReference type="FunFam" id="3.30.830.10:FF:000009">
    <property type="entry name" value="Presequence protease, mitochondrial"/>
    <property type="match status" value="1"/>
</dbReference>
<dbReference type="OrthoDB" id="10250783at2759"/>
<dbReference type="EMBL" id="JACMRX010000001">
    <property type="protein sequence ID" value="KAF7996408.1"/>
    <property type="molecule type" value="Genomic_DNA"/>
</dbReference>
<dbReference type="Proteomes" id="UP000639338">
    <property type="component" value="Unassembled WGS sequence"/>
</dbReference>
<dbReference type="SUPFAM" id="SSF63411">
    <property type="entry name" value="LuxS/MPP-like metallohydrolase"/>
    <property type="match status" value="4"/>
</dbReference>
<dbReference type="FunFam" id="3.30.830.10:FF:000011">
    <property type="entry name" value="Presequence protease, mitochondrial"/>
    <property type="match status" value="1"/>
</dbReference>
<evidence type="ECO:0000256" key="9">
    <source>
        <dbReference type="ARBA" id="ARBA00022946"/>
    </source>
</evidence>
<evidence type="ECO:0000313" key="13">
    <source>
        <dbReference type="EMBL" id="KAF7996408.1"/>
    </source>
</evidence>
<evidence type="ECO:0000256" key="6">
    <source>
        <dbReference type="ARBA" id="ARBA00022723"/>
    </source>
</evidence>
<keyword evidence="7" id="KW-0378">Hydrolase</keyword>
<evidence type="ECO:0000256" key="3">
    <source>
        <dbReference type="ARBA" id="ARBA00007575"/>
    </source>
</evidence>
<dbReference type="GO" id="GO:0046872">
    <property type="term" value="F:metal ion binding"/>
    <property type="evidence" value="ECO:0007669"/>
    <property type="project" value="UniProtKB-KW"/>
</dbReference>
<keyword evidence="5" id="KW-0645">Protease</keyword>
<evidence type="ECO:0000256" key="2">
    <source>
        <dbReference type="ARBA" id="ARBA00004173"/>
    </source>
</evidence>
<dbReference type="Pfam" id="PF05193">
    <property type="entry name" value="Peptidase_M16_C"/>
    <property type="match status" value="1"/>
</dbReference>
<sequence length="1020" mass="115705">MLTRFSLAKRALLDGPRRFLASQASPSVLQCKTNNIREHDVIHGFVVDEVERINEMYLDAIRLTHIGTGAQYIHLNRDDSNNVFSLGFRTTPMNSTGLPHILEHITLCGSEKYPVSDPFMKMLRRSMATFMNAMTGPDYTIYPFSTQNQKDYKNLQSVYADAVFKPRLRETDFYQEGWRLEHTDLNDNKSPIIIKGVVYNEMKGVFNENQSIFSEKLLNAILPSHTYGVCSGGEPLVIPQLTHQALKDFHSQYYHPSNSRIFSYGNFPLEDHLKFINDMYLSSSQKIDISSSRVPSEKRWTTPRHEHVACRPDPMAPDASRQNSIAIAHLCNDITDNQATLELHILSELLLKGPTAAFYKSFIESNLATGFGPFTGYDSQLKDTIFSVSLQGVRSEDFDKIEKTYDETVQQVIDNGFDKDHIEAVLHGIELRMKHQTSSFGMNLLFSLTSIWNHDGDLIESMKINKSIKNLTEKIENNPKYLNNLVEKYFLKNTHKLVLTMSPEEDYDVKFSMAEEKVLNDKLKECTQEEREKIFEAGKFLRAEQEKKEDLSILPTLKVTDIKEDVDRYDTDDVKIVDIPVQISIQPTNGVSYYRGILGTNELSNELKQLIPIFTNVIAKMGTKSHNYREFDRLCQLKTGGLSFSSHVAEDKNSISKYEEGIIISSYCLDNNADKMWNLWTELFNEVDLNDYKRFETLVKTIAGDLSNGIADSGHHYAMSSAAGLVSPAASFKESIGGLEYVGRMKRIAQEKSLMPVLEKIQEIRNRIFNKSNLRSAINLSGDNKDKVLAGMSGFYSSLNGNYQGSIQMTDGQIEQNNEVGIHHIMPYTTNYSSKAISTVPYTHEDYPALKILAKIISTAYLLPEVREKEGAYGSGASLSSEGVFLFYSFRDPNSTKTFDTFDRTYDFVRTYDFKQTDLDEAKLGVFQQIDSPVSPGNRGLLKFTYNITDDDVQAQRLKLKAVTREDILRVAEKYLLPGAPGIRVGRAMIGAPNADLLSRKTENWHVISQEEDNELRAAE</sequence>
<dbReference type="InterPro" id="IPR013578">
    <property type="entry name" value="Peptidase_M16C_assoc"/>
</dbReference>
<dbReference type="GO" id="GO:0004222">
    <property type="term" value="F:metalloendopeptidase activity"/>
    <property type="evidence" value="ECO:0007669"/>
    <property type="project" value="TreeGrafter"/>
</dbReference>
<dbReference type="FunFam" id="3.30.830.10:FF:000013">
    <property type="entry name" value="Mitochondrial presequence protease"/>
    <property type="match status" value="1"/>
</dbReference>
<evidence type="ECO:0000256" key="8">
    <source>
        <dbReference type="ARBA" id="ARBA00022833"/>
    </source>
</evidence>
<gene>
    <name evidence="13" type="ORF">HCN44_002040</name>
</gene>
<dbReference type="PANTHER" id="PTHR43016:SF13">
    <property type="entry name" value="PRESEQUENCE PROTEASE, MITOCHONDRIAL"/>
    <property type="match status" value="1"/>
</dbReference>
<comment type="subcellular location">
    <subcellularLocation>
        <location evidence="2">Mitochondrion</location>
    </subcellularLocation>
</comment>
<organism evidence="13 14">
    <name type="scientific">Aphidius gifuensis</name>
    <name type="common">Parasitoid wasp</name>
    <dbReference type="NCBI Taxonomy" id="684658"/>
    <lineage>
        <taxon>Eukaryota</taxon>
        <taxon>Metazoa</taxon>
        <taxon>Ecdysozoa</taxon>
        <taxon>Arthropoda</taxon>
        <taxon>Hexapoda</taxon>
        <taxon>Insecta</taxon>
        <taxon>Pterygota</taxon>
        <taxon>Neoptera</taxon>
        <taxon>Endopterygota</taxon>
        <taxon>Hymenoptera</taxon>
        <taxon>Apocrita</taxon>
        <taxon>Ichneumonoidea</taxon>
        <taxon>Braconidae</taxon>
        <taxon>Aphidiinae</taxon>
        <taxon>Aphidius</taxon>
    </lineage>
</organism>
<evidence type="ECO:0000256" key="11">
    <source>
        <dbReference type="ARBA" id="ARBA00023128"/>
    </source>
</evidence>
<evidence type="ECO:0000256" key="5">
    <source>
        <dbReference type="ARBA" id="ARBA00022670"/>
    </source>
</evidence>
<accession>A0A835CWJ0</accession>
<evidence type="ECO:0000256" key="7">
    <source>
        <dbReference type="ARBA" id="ARBA00022801"/>
    </source>
</evidence>
<keyword evidence="14" id="KW-1185">Reference proteome</keyword>
<dbReference type="InterPro" id="IPR011765">
    <property type="entry name" value="Pept_M16_N"/>
</dbReference>
<reference evidence="13 14" key="1">
    <citation type="submission" date="2020-08" db="EMBL/GenBank/DDBJ databases">
        <title>Aphidius gifuensis genome sequencing and assembly.</title>
        <authorList>
            <person name="Du Z."/>
        </authorList>
    </citation>
    <scope>NUCLEOTIDE SEQUENCE [LARGE SCALE GENOMIC DNA]</scope>
    <source>
        <strain evidence="13">YNYX2018</strain>
        <tissue evidence="13">Adults</tissue>
    </source>
</reference>
<dbReference type="Pfam" id="PF22516">
    <property type="entry name" value="PreP_C"/>
    <property type="match status" value="1"/>
</dbReference>
<dbReference type="Gene3D" id="3.30.830.10">
    <property type="entry name" value="Metalloenzyme, LuxS/M16 peptidase-like"/>
    <property type="match status" value="4"/>
</dbReference>
<keyword evidence="10" id="KW-0482">Metalloprotease</keyword>
<evidence type="ECO:0000256" key="1">
    <source>
        <dbReference type="ARBA" id="ARBA00001947"/>
    </source>
</evidence>
<name>A0A835CWJ0_APHGI</name>
<keyword evidence="9" id="KW-0809">Transit peptide</keyword>
<evidence type="ECO:0000256" key="4">
    <source>
        <dbReference type="ARBA" id="ARBA00020167"/>
    </source>
</evidence>
<dbReference type="GO" id="GO:0005759">
    <property type="term" value="C:mitochondrial matrix"/>
    <property type="evidence" value="ECO:0007669"/>
    <property type="project" value="TreeGrafter"/>
</dbReference>
<keyword evidence="6" id="KW-0479">Metal-binding</keyword>
<dbReference type="InterPro" id="IPR011249">
    <property type="entry name" value="Metalloenz_LuxS/M16"/>
</dbReference>
<feature type="domain" description="Peptidase M16C associated" evidence="12">
    <location>
        <begin position="501"/>
        <end position="748"/>
    </location>
</feature>
<keyword evidence="11" id="KW-0496">Mitochondrion</keyword>